<dbReference type="PANTHER" id="PTHR43214">
    <property type="entry name" value="TWO-COMPONENT RESPONSE REGULATOR"/>
    <property type="match status" value="1"/>
</dbReference>
<proteinExistence type="predicted"/>
<evidence type="ECO:0000259" key="5">
    <source>
        <dbReference type="PROSITE" id="PS50110"/>
    </source>
</evidence>
<keyword evidence="1" id="KW-0805">Transcription regulation</keyword>
<name>A0ABV9C2R2_9GAMM</name>
<evidence type="ECO:0000256" key="1">
    <source>
        <dbReference type="ARBA" id="ARBA00023015"/>
    </source>
</evidence>
<dbReference type="InterPro" id="IPR039420">
    <property type="entry name" value="WalR-like"/>
</dbReference>
<feature type="domain" description="Response regulatory" evidence="5">
    <location>
        <begin position="5"/>
        <end position="118"/>
    </location>
</feature>
<dbReference type="PROSITE" id="PS50110">
    <property type="entry name" value="RESPONSE_REGULATORY"/>
    <property type="match status" value="1"/>
</dbReference>
<dbReference type="InterPro" id="IPR001789">
    <property type="entry name" value="Sig_transdc_resp-reg_receiver"/>
</dbReference>
<sequence length="135" mass="14442">MSRATIILAEDHPPIAEQMCHLLAEDFDVLAVVGHGEALVKAVLRLHPDVVVTDISMPGMDGMQAARELISERPALAVVFVTVHDDPALVRKALDIGRGYVLKASAGEELVDAVQSVLNGGRFLSASLRSIDGHR</sequence>
<dbReference type="InterPro" id="IPR011006">
    <property type="entry name" value="CheY-like_superfamily"/>
</dbReference>
<dbReference type="EMBL" id="JBHSGA010000017">
    <property type="protein sequence ID" value="MFC4527231.1"/>
    <property type="molecule type" value="Genomic_DNA"/>
</dbReference>
<evidence type="ECO:0000313" key="7">
    <source>
        <dbReference type="Proteomes" id="UP001595961"/>
    </source>
</evidence>
<evidence type="ECO:0000256" key="2">
    <source>
        <dbReference type="ARBA" id="ARBA00023125"/>
    </source>
</evidence>
<dbReference type="SMART" id="SM00448">
    <property type="entry name" value="REC"/>
    <property type="match status" value="1"/>
</dbReference>
<accession>A0ABV9C2R2</accession>
<feature type="modified residue" description="4-aspartylphosphate" evidence="4">
    <location>
        <position position="54"/>
    </location>
</feature>
<comment type="caution">
    <text evidence="6">The sequence shown here is derived from an EMBL/GenBank/DDBJ whole genome shotgun (WGS) entry which is preliminary data.</text>
</comment>
<keyword evidence="3" id="KW-0804">Transcription</keyword>
<evidence type="ECO:0000256" key="3">
    <source>
        <dbReference type="ARBA" id="ARBA00023163"/>
    </source>
</evidence>
<keyword evidence="7" id="KW-1185">Reference proteome</keyword>
<keyword evidence="2" id="KW-0238">DNA-binding</keyword>
<dbReference type="Proteomes" id="UP001595961">
    <property type="component" value="Unassembled WGS sequence"/>
</dbReference>
<dbReference type="RefSeq" id="WP_266149188.1">
    <property type="nucleotide sequence ID" value="NZ_CP064028.1"/>
</dbReference>
<dbReference type="InterPro" id="IPR058245">
    <property type="entry name" value="NreC/VraR/RcsB-like_REC"/>
</dbReference>
<protein>
    <submittedName>
        <fullName evidence="6">Response regulator transcription factor</fullName>
    </submittedName>
</protein>
<keyword evidence="4" id="KW-0597">Phosphoprotein</keyword>
<reference evidence="7" key="1">
    <citation type="journal article" date="2019" name="Int. J. Syst. Evol. Microbiol.">
        <title>The Global Catalogue of Microorganisms (GCM) 10K type strain sequencing project: providing services to taxonomists for standard genome sequencing and annotation.</title>
        <authorList>
            <consortium name="The Broad Institute Genomics Platform"/>
            <consortium name="The Broad Institute Genome Sequencing Center for Infectious Disease"/>
            <person name="Wu L."/>
            <person name="Ma J."/>
        </authorList>
    </citation>
    <scope>NUCLEOTIDE SEQUENCE [LARGE SCALE GENOMIC DNA]</scope>
    <source>
        <strain evidence="7">CCM 4481</strain>
    </source>
</reference>
<organism evidence="6 7">
    <name type="scientific">Dyella halodurans</name>
    <dbReference type="NCBI Taxonomy" id="1920171"/>
    <lineage>
        <taxon>Bacteria</taxon>
        <taxon>Pseudomonadati</taxon>
        <taxon>Pseudomonadota</taxon>
        <taxon>Gammaproteobacteria</taxon>
        <taxon>Lysobacterales</taxon>
        <taxon>Rhodanobacteraceae</taxon>
        <taxon>Dyella</taxon>
    </lineage>
</organism>
<dbReference type="CDD" id="cd17535">
    <property type="entry name" value="REC_NarL-like"/>
    <property type="match status" value="1"/>
</dbReference>
<dbReference type="Gene3D" id="3.40.50.2300">
    <property type="match status" value="1"/>
</dbReference>
<dbReference type="SUPFAM" id="SSF52172">
    <property type="entry name" value="CheY-like"/>
    <property type="match status" value="1"/>
</dbReference>
<dbReference type="Pfam" id="PF00072">
    <property type="entry name" value="Response_reg"/>
    <property type="match status" value="1"/>
</dbReference>
<evidence type="ECO:0000256" key="4">
    <source>
        <dbReference type="PROSITE-ProRule" id="PRU00169"/>
    </source>
</evidence>
<dbReference type="PANTHER" id="PTHR43214:SF41">
    <property type="entry name" value="NITRATE_NITRITE RESPONSE REGULATOR PROTEIN NARP"/>
    <property type="match status" value="1"/>
</dbReference>
<gene>
    <name evidence="6" type="ORF">ACFO5W_11365</name>
</gene>
<evidence type="ECO:0000313" key="6">
    <source>
        <dbReference type="EMBL" id="MFC4527231.1"/>
    </source>
</evidence>